<evidence type="ECO:0000256" key="6">
    <source>
        <dbReference type="ARBA" id="ARBA00023157"/>
    </source>
</evidence>
<keyword evidence="9" id="KW-0520">NAD</keyword>
<dbReference type="PRINTS" id="PR00411">
    <property type="entry name" value="PNDRDTASEI"/>
</dbReference>
<feature type="domain" description="FAD/NAD(P)-binding" evidence="14">
    <location>
        <begin position="36"/>
        <end position="358"/>
    </location>
</feature>
<dbReference type="STRING" id="1169540.A0A0G4EJ54"/>
<feature type="binding site" evidence="9">
    <location>
        <position position="301"/>
    </location>
    <ligand>
        <name>NAD(+)</name>
        <dbReference type="ChEBI" id="CHEBI:57540"/>
    </ligand>
</feature>
<evidence type="ECO:0000256" key="10">
    <source>
        <dbReference type="PIRSR" id="PIRSR000350-4"/>
    </source>
</evidence>
<evidence type="ECO:0000256" key="3">
    <source>
        <dbReference type="ARBA" id="ARBA00022630"/>
    </source>
</evidence>
<feature type="binding site" evidence="9">
    <location>
        <begin position="212"/>
        <end position="219"/>
    </location>
    <ligand>
        <name>NAD(+)</name>
        <dbReference type="ChEBI" id="CHEBI:57540"/>
    </ligand>
</feature>
<evidence type="ECO:0000256" key="12">
    <source>
        <dbReference type="RuleBase" id="RU365016"/>
    </source>
</evidence>
<dbReference type="GO" id="GO:0005829">
    <property type="term" value="C:cytosol"/>
    <property type="evidence" value="ECO:0007669"/>
    <property type="project" value="TreeGrafter"/>
</dbReference>
<dbReference type="InParanoid" id="A0A0G4EJ54"/>
<dbReference type="InterPro" id="IPR036188">
    <property type="entry name" value="FAD/NAD-bd_sf"/>
</dbReference>
<dbReference type="EC" id="1.8.1.7" evidence="12"/>
<dbReference type="GO" id="GO:0006749">
    <property type="term" value="P:glutathione metabolic process"/>
    <property type="evidence" value="ECO:0007669"/>
    <property type="project" value="InterPro"/>
</dbReference>
<comment type="function">
    <text evidence="12">Catalyzes the reduction of glutathione disulfide (GSSG) to reduced glutathione (GSH). Constitutes the major mechanism to maintain a high GSH:GSSG ratio in the cytosol.</text>
</comment>
<dbReference type="InterPro" id="IPR006322">
    <property type="entry name" value="Glutathione_Rdtase_euk/bac"/>
</dbReference>
<dbReference type="Gene3D" id="3.50.50.60">
    <property type="entry name" value="FAD/NAD(P)-binding domain"/>
    <property type="match status" value="2"/>
</dbReference>
<proteinExistence type="inferred from homology"/>
<dbReference type="SUPFAM" id="SSF55424">
    <property type="entry name" value="FAD/NAD-linked reductases, dimerisation (C-terminal) domain"/>
    <property type="match status" value="1"/>
</dbReference>
<comment type="subunit">
    <text evidence="2">Homodimer.</text>
</comment>
<dbReference type="Pfam" id="PF02852">
    <property type="entry name" value="Pyr_redox_dim"/>
    <property type="match status" value="1"/>
</dbReference>
<evidence type="ECO:0000256" key="9">
    <source>
        <dbReference type="PIRSR" id="PIRSR000350-3"/>
    </source>
</evidence>
<accession>A0A0G4EJ54</accession>
<dbReference type="InterPro" id="IPR001100">
    <property type="entry name" value="Pyr_nuc-diS_OxRdtase"/>
</dbReference>
<keyword evidence="5 11" id="KW-0560">Oxidoreductase</keyword>
<evidence type="ECO:0000259" key="14">
    <source>
        <dbReference type="Pfam" id="PF07992"/>
    </source>
</evidence>
<dbReference type="GO" id="GO:0034599">
    <property type="term" value="P:cellular response to oxidative stress"/>
    <property type="evidence" value="ECO:0007669"/>
    <property type="project" value="TreeGrafter"/>
</dbReference>
<dbReference type="FunFam" id="3.50.50.60:FF:000235">
    <property type="entry name" value="Glutathione reductase"/>
    <property type="match status" value="1"/>
</dbReference>
<feature type="disulfide bond" description="Redox-active" evidence="10">
    <location>
        <begin position="72"/>
        <end position="77"/>
    </location>
</feature>
<dbReference type="Gene3D" id="3.30.390.30">
    <property type="match status" value="1"/>
</dbReference>
<dbReference type="NCBIfam" id="NF004776">
    <property type="entry name" value="PRK06116.1"/>
    <property type="match status" value="1"/>
</dbReference>
<dbReference type="PANTHER" id="PTHR42737:SF2">
    <property type="entry name" value="GLUTATHIONE REDUCTASE"/>
    <property type="match status" value="1"/>
</dbReference>
<sequence>MYVTHRLARFGTHLGPLQNHTRSLSSSPLRMSEHFDFFVIGGGSGGIAAARRAAGYGAKVGVAEYSRWGGTCVNVGCVPKKVMFNTAMISEMMHEAHHFGYDIDTSRVKFDWKTIKHKRDAYVKKLNTIYDTNLEKSAITKYIGKASFTGPKSLRIERATDAGGPLEVTASHVLVATGGYPQPFGLPGEEYTISSDGFFELEDQPKKVAVIGAGYIAVELAGIFNALGSETHLFTRGDTALRRFDDMLKTVLTAEMKRAGMHLHPGSTPAGLKKEADGSLTLSLQNGQSHGGFDTVLVATGRMPCVDSLNLPAAGVKQAPKKGYIEADEYQNTNVEGIYALGDVCGKVELTPMAIAAGRRLADRLFGGMNDAKVSYDLVPTVIFSHPTIGTIGPTEEECKKKYGEDNIKVYKATFPNLYYGPWTVAPEEKPKTAMKLVCLLPEEKIIALHVIGMGADEMLQGFGIALKMGATKADFDSCVAIHPTASEEFVTMAPWGMAPQRRGA</sequence>
<dbReference type="OMA" id="VTMAPWG"/>
<evidence type="ECO:0000256" key="7">
    <source>
        <dbReference type="ARBA" id="ARBA00023284"/>
    </source>
</evidence>
<keyword evidence="12" id="KW-0963">Cytoplasm</keyword>
<keyword evidence="9" id="KW-0547">Nucleotide-binding</keyword>
<name>A0A0G4EJ54_VITBC</name>
<dbReference type="NCBIfam" id="TIGR01421">
    <property type="entry name" value="gluta_reduc_1"/>
    <property type="match status" value="1"/>
</dbReference>
<dbReference type="VEuPathDB" id="CryptoDB:Vbra_1678"/>
<comment type="similarity">
    <text evidence="1 11">Belongs to the class-I pyridine nucleotide-disulfide oxidoreductase family.</text>
</comment>
<dbReference type="GO" id="GO:0005739">
    <property type="term" value="C:mitochondrion"/>
    <property type="evidence" value="ECO:0007669"/>
    <property type="project" value="TreeGrafter"/>
</dbReference>
<comment type="catalytic activity">
    <reaction evidence="12">
        <text>2 glutathione + NADP(+) = glutathione disulfide + NADPH + H(+)</text>
        <dbReference type="Rhea" id="RHEA:11740"/>
        <dbReference type="ChEBI" id="CHEBI:15378"/>
        <dbReference type="ChEBI" id="CHEBI:57783"/>
        <dbReference type="ChEBI" id="CHEBI:57925"/>
        <dbReference type="ChEBI" id="CHEBI:58297"/>
        <dbReference type="ChEBI" id="CHEBI:58349"/>
        <dbReference type="EC" id="1.8.1.7"/>
    </reaction>
</comment>
<dbReference type="GO" id="GO:0050661">
    <property type="term" value="F:NADP binding"/>
    <property type="evidence" value="ECO:0007669"/>
    <property type="project" value="InterPro"/>
</dbReference>
<keyword evidence="4 9" id="KW-0274">FAD</keyword>
<keyword evidence="16" id="KW-1185">Reference proteome</keyword>
<protein>
    <recommendedName>
        <fullName evidence="12">Glutathione reductase</fullName>
        <ecNumber evidence="12">1.8.1.7</ecNumber>
    </recommendedName>
</protein>
<dbReference type="InterPro" id="IPR046952">
    <property type="entry name" value="GSHR/TRXR-like"/>
</dbReference>
<dbReference type="PROSITE" id="PS00076">
    <property type="entry name" value="PYRIDINE_REDOX_1"/>
    <property type="match status" value="1"/>
</dbReference>
<dbReference type="GO" id="GO:0045454">
    <property type="term" value="P:cell redox homeostasis"/>
    <property type="evidence" value="ECO:0007669"/>
    <property type="project" value="InterPro"/>
</dbReference>
<dbReference type="PIRSF" id="PIRSF000350">
    <property type="entry name" value="Mercury_reductase_MerA"/>
    <property type="match status" value="1"/>
</dbReference>
<gene>
    <name evidence="15" type="ORF">Vbra_1678</name>
</gene>
<evidence type="ECO:0000313" key="16">
    <source>
        <dbReference type="Proteomes" id="UP000041254"/>
    </source>
</evidence>
<feature type="binding site" evidence="9">
    <location>
        <position position="343"/>
    </location>
    <ligand>
        <name>FAD</name>
        <dbReference type="ChEBI" id="CHEBI:57692"/>
    </ligand>
</feature>
<keyword evidence="6" id="KW-1015">Disulfide bond</keyword>
<keyword evidence="7 11" id="KW-0676">Redox-active center</keyword>
<dbReference type="InterPro" id="IPR016156">
    <property type="entry name" value="FAD/NAD-linked_Rdtase_dimer_sf"/>
</dbReference>
<organism evidence="15 16">
    <name type="scientific">Vitrella brassicaformis (strain CCMP3155)</name>
    <dbReference type="NCBI Taxonomy" id="1169540"/>
    <lineage>
        <taxon>Eukaryota</taxon>
        <taxon>Sar</taxon>
        <taxon>Alveolata</taxon>
        <taxon>Colpodellida</taxon>
        <taxon>Vitrellaceae</taxon>
        <taxon>Vitrella</taxon>
    </lineage>
</organism>
<dbReference type="Proteomes" id="UP000041254">
    <property type="component" value="Unassembled WGS sequence"/>
</dbReference>
<dbReference type="AlphaFoldDB" id="A0A0G4EJ54"/>
<evidence type="ECO:0000313" key="15">
    <source>
        <dbReference type="EMBL" id="CEL95940.1"/>
    </source>
</evidence>
<keyword evidence="3 11" id="KW-0285">Flavoprotein</keyword>
<evidence type="ECO:0000259" key="13">
    <source>
        <dbReference type="Pfam" id="PF02852"/>
    </source>
</evidence>
<evidence type="ECO:0000256" key="8">
    <source>
        <dbReference type="PIRSR" id="PIRSR000350-2"/>
    </source>
</evidence>
<dbReference type="GO" id="GO:0050660">
    <property type="term" value="F:flavin adenine dinucleotide binding"/>
    <property type="evidence" value="ECO:0007669"/>
    <property type="project" value="InterPro"/>
</dbReference>
<evidence type="ECO:0000256" key="5">
    <source>
        <dbReference type="ARBA" id="ARBA00023002"/>
    </source>
</evidence>
<dbReference type="OrthoDB" id="5956163at2759"/>
<dbReference type="Pfam" id="PF07992">
    <property type="entry name" value="Pyr_redox_2"/>
    <property type="match status" value="1"/>
</dbReference>
<evidence type="ECO:0000256" key="11">
    <source>
        <dbReference type="RuleBase" id="RU003691"/>
    </source>
</evidence>
<dbReference type="PANTHER" id="PTHR42737">
    <property type="entry name" value="GLUTATHIONE REDUCTASE"/>
    <property type="match status" value="1"/>
</dbReference>
<dbReference type="PhylomeDB" id="A0A0G4EJ54"/>
<dbReference type="GO" id="GO:0004362">
    <property type="term" value="F:glutathione-disulfide reductase (NADPH) activity"/>
    <property type="evidence" value="ECO:0007669"/>
    <property type="project" value="UniProtKB-EC"/>
</dbReference>
<dbReference type="InterPro" id="IPR012999">
    <property type="entry name" value="Pyr_OxRdtase_I_AS"/>
</dbReference>
<evidence type="ECO:0000256" key="4">
    <source>
        <dbReference type="ARBA" id="ARBA00022827"/>
    </source>
</evidence>
<feature type="binding site" evidence="9">
    <location>
        <position position="81"/>
    </location>
    <ligand>
        <name>FAD</name>
        <dbReference type="ChEBI" id="CHEBI:57692"/>
    </ligand>
</feature>
<feature type="active site" description="Proton acceptor" evidence="8">
    <location>
        <position position="483"/>
    </location>
</feature>
<reference evidence="15 16" key="1">
    <citation type="submission" date="2014-11" db="EMBL/GenBank/DDBJ databases">
        <authorList>
            <person name="Zhu J."/>
            <person name="Qi W."/>
            <person name="Song R."/>
        </authorList>
    </citation>
    <scope>NUCLEOTIDE SEQUENCE [LARGE SCALE GENOMIC DNA]</scope>
</reference>
<dbReference type="EMBL" id="CDMY01000241">
    <property type="protein sequence ID" value="CEL95940.1"/>
    <property type="molecule type" value="Genomic_DNA"/>
</dbReference>
<dbReference type="PRINTS" id="PR00368">
    <property type="entry name" value="FADPNR"/>
</dbReference>
<feature type="domain" description="Pyridine nucleotide-disulphide oxidoreductase dimerisation" evidence="13">
    <location>
        <begin position="379"/>
        <end position="494"/>
    </location>
</feature>
<evidence type="ECO:0000256" key="2">
    <source>
        <dbReference type="ARBA" id="ARBA00011738"/>
    </source>
</evidence>
<dbReference type="InterPro" id="IPR023753">
    <property type="entry name" value="FAD/NAD-binding_dom"/>
</dbReference>
<comment type="subcellular location">
    <subcellularLocation>
        <location evidence="12">Cytoplasm</location>
    </subcellularLocation>
</comment>
<comment type="cofactor">
    <cofactor evidence="9">
        <name>FAD</name>
        <dbReference type="ChEBI" id="CHEBI:57692"/>
    </cofactor>
    <text evidence="9">Binds 1 FAD per subunit.</text>
</comment>
<evidence type="ECO:0000256" key="1">
    <source>
        <dbReference type="ARBA" id="ARBA00007532"/>
    </source>
</evidence>
<dbReference type="InterPro" id="IPR004099">
    <property type="entry name" value="Pyr_nucl-diS_OxRdtase_dimer"/>
</dbReference>
<keyword evidence="12" id="KW-0521">NADP</keyword>
<dbReference type="FunFam" id="3.30.390.30:FF:000003">
    <property type="entry name" value="Glutathione reductase"/>
    <property type="match status" value="1"/>
</dbReference>
<dbReference type="SUPFAM" id="SSF51905">
    <property type="entry name" value="FAD/NAD(P)-binding domain"/>
    <property type="match status" value="1"/>
</dbReference>